<keyword evidence="9" id="KW-1185">Reference proteome</keyword>
<evidence type="ECO:0000256" key="6">
    <source>
        <dbReference type="ARBA" id="ARBA00023136"/>
    </source>
</evidence>
<dbReference type="OrthoDB" id="9804822at2"/>
<feature type="transmembrane region" description="Helical" evidence="7">
    <location>
        <begin position="190"/>
        <end position="205"/>
    </location>
</feature>
<evidence type="ECO:0000256" key="5">
    <source>
        <dbReference type="ARBA" id="ARBA00022989"/>
    </source>
</evidence>
<keyword evidence="4 7" id="KW-0812">Transmembrane</keyword>
<name>A1SSI2_PSYIN</name>
<feature type="transmembrane region" description="Helical" evidence="7">
    <location>
        <begin position="146"/>
        <end position="170"/>
    </location>
</feature>
<dbReference type="InterPro" id="IPR001123">
    <property type="entry name" value="LeuE-type"/>
</dbReference>
<keyword evidence="3" id="KW-1003">Cell membrane</keyword>
<evidence type="ECO:0000256" key="4">
    <source>
        <dbReference type="ARBA" id="ARBA00022692"/>
    </source>
</evidence>
<evidence type="ECO:0000313" key="9">
    <source>
        <dbReference type="Proteomes" id="UP000000639"/>
    </source>
</evidence>
<dbReference type="AlphaFoldDB" id="A1SSI2"/>
<accession>A1SSI2</accession>
<comment type="similarity">
    <text evidence="2">Belongs to the Rht family.</text>
</comment>
<dbReference type="Proteomes" id="UP000000639">
    <property type="component" value="Chromosome"/>
</dbReference>
<dbReference type="eggNOG" id="COG1280">
    <property type="taxonomic scope" value="Bacteria"/>
</dbReference>
<gene>
    <name evidence="8" type="ordered locus">Ping_0593</name>
</gene>
<sequence>MSLELWLTFALACVIFSIAPGAGMVTTVSNSISGGFKTAVKNILGLQIALLTHILIVSAGLGALLATSALAFTILKYLGAAYLLYLGFSKFFSCEGPVNSEYELVSNVSNKNLIWKGFAANMMNPKSIVFLAAFLPQFLNPALDLVVQYIALGSTVLMIDLAVMCSYALLATLLKPYLVKSNFVKLQNKVFGSLFIAMGIFLARVEQSTS</sequence>
<dbReference type="KEGG" id="pin:Ping_0593"/>
<evidence type="ECO:0000313" key="8">
    <source>
        <dbReference type="EMBL" id="ABM02447.1"/>
    </source>
</evidence>
<dbReference type="HOGENOM" id="CLU_079569_2_1_6"/>
<dbReference type="GO" id="GO:0005886">
    <property type="term" value="C:plasma membrane"/>
    <property type="evidence" value="ECO:0007669"/>
    <property type="project" value="UniProtKB-SubCell"/>
</dbReference>
<evidence type="ECO:0000256" key="7">
    <source>
        <dbReference type="SAM" id="Phobius"/>
    </source>
</evidence>
<dbReference type="PIRSF" id="PIRSF006324">
    <property type="entry name" value="LeuE"/>
    <property type="match status" value="1"/>
</dbReference>
<feature type="transmembrane region" description="Helical" evidence="7">
    <location>
        <begin position="45"/>
        <end position="67"/>
    </location>
</feature>
<organism evidence="8 9">
    <name type="scientific">Psychromonas ingrahamii (strain DSM 17664 / CCUG 51855 / 37)</name>
    <dbReference type="NCBI Taxonomy" id="357804"/>
    <lineage>
        <taxon>Bacteria</taxon>
        <taxon>Pseudomonadati</taxon>
        <taxon>Pseudomonadota</taxon>
        <taxon>Gammaproteobacteria</taxon>
        <taxon>Alteromonadales</taxon>
        <taxon>Psychromonadaceae</taxon>
        <taxon>Psychromonas</taxon>
    </lineage>
</organism>
<evidence type="ECO:0000256" key="1">
    <source>
        <dbReference type="ARBA" id="ARBA00004651"/>
    </source>
</evidence>
<feature type="transmembrane region" description="Helical" evidence="7">
    <location>
        <begin position="113"/>
        <end position="134"/>
    </location>
</feature>
<comment type="subcellular location">
    <subcellularLocation>
        <location evidence="1">Cell membrane</location>
        <topology evidence="1">Multi-pass membrane protein</topology>
    </subcellularLocation>
</comment>
<proteinExistence type="inferred from homology"/>
<evidence type="ECO:0000256" key="2">
    <source>
        <dbReference type="ARBA" id="ARBA00007928"/>
    </source>
</evidence>
<keyword evidence="6 7" id="KW-0472">Membrane</keyword>
<dbReference type="Pfam" id="PF01810">
    <property type="entry name" value="LysE"/>
    <property type="match status" value="1"/>
</dbReference>
<keyword evidence="5 7" id="KW-1133">Transmembrane helix</keyword>
<evidence type="ECO:0000256" key="3">
    <source>
        <dbReference type="ARBA" id="ARBA00022475"/>
    </source>
</evidence>
<dbReference type="EMBL" id="CP000510">
    <property type="protein sequence ID" value="ABM02447.1"/>
    <property type="molecule type" value="Genomic_DNA"/>
</dbReference>
<dbReference type="PANTHER" id="PTHR30086">
    <property type="entry name" value="ARGININE EXPORTER PROTEIN ARGO"/>
    <property type="match status" value="1"/>
</dbReference>
<dbReference type="RefSeq" id="WP_011769006.1">
    <property type="nucleotide sequence ID" value="NC_008709.1"/>
</dbReference>
<dbReference type="PANTHER" id="PTHR30086:SF14">
    <property type="entry name" value="HOMOSERINE_HOMOSERINE LACTONE EFFLUX PROTEIN"/>
    <property type="match status" value="1"/>
</dbReference>
<reference evidence="8 9" key="1">
    <citation type="submission" date="2007-01" db="EMBL/GenBank/DDBJ databases">
        <title>Complete sequence of Psychromonas ingrahamii 37.</title>
        <authorList>
            <consortium name="US DOE Joint Genome Institute"/>
            <person name="Copeland A."/>
            <person name="Lucas S."/>
            <person name="Lapidus A."/>
            <person name="Barry K."/>
            <person name="Detter J.C."/>
            <person name="Glavina del Rio T."/>
            <person name="Hammon N."/>
            <person name="Israni S."/>
            <person name="Dalin E."/>
            <person name="Tice H."/>
            <person name="Pitluck S."/>
            <person name="Thompson L.S."/>
            <person name="Brettin T."/>
            <person name="Bruce D."/>
            <person name="Han C."/>
            <person name="Tapia R."/>
            <person name="Schmutz J."/>
            <person name="Larimer F."/>
            <person name="Land M."/>
            <person name="Hauser L."/>
            <person name="Kyrpides N."/>
            <person name="Ivanova N."/>
            <person name="Staley J."/>
            <person name="Richardson P."/>
        </authorList>
    </citation>
    <scope>NUCLEOTIDE SEQUENCE [LARGE SCALE GENOMIC DNA]</scope>
    <source>
        <strain evidence="8 9">37</strain>
    </source>
</reference>
<protein>
    <submittedName>
        <fullName evidence="8">Lysine exporter protein (LYSE/YGGA)</fullName>
    </submittedName>
</protein>
<dbReference type="GO" id="GO:0042970">
    <property type="term" value="F:homoserine transmembrane transporter activity"/>
    <property type="evidence" value="ECO:0007669"/>
    <property type="project" value="TreeGrafter"/>
</dbReference>